<gene>
    <name evidence="1" type="ORF">KIW84_064401</name>
</gene>
<proteinExistence type="predicted"/>
<evidence type="ECO:0000313" key="1">
    <source>
        <dbReference type="EMBL" id="KAI5399014.1"/>
    </source>
</evidence>
<dbReference type="AlphaFoldDB" id="A0A9D4WA45"/>
<organism evidence="1 2">
    <name type="scientific">Pisum sativum</name>
    <name type="common">Garden pea</name>
    <name type="synonym">Lathyrus oleraceus</name>
    <dbReference type="NCBI Taxonomy" id="3888"/>
    <lineage>
        <taxon>Eukaryota</taxon>
        <taxon>Viridiplantae</taxon>
        <taxon>Streptophyta</taxon>
        <taxon>Embryophyta</taxon>
        <taxon>Tracheophyta</taxon>
        <taxon>Spermatophyta</taxon>
        <taxon>Magnoliopsida</taxon>
        <taxon>eudicotyledons</taxon>
        <taxon>Gunneridae</taxon>
        <taxon>Pentapetalae</taxon>
        <taxon>rosids</taxon>
        <taxon>fabids</taxon>
        <taxon>Fabales</taxon>
        <taxon>Fabaceae</taxon>
        <taxon>Papilionoideae</taxon>
        <taxon>50 kb inversion clade</taxon>
        <taxon>NPAAA clade</taxon>
        <taxon>Hologalegina</taxon>
        <taxon>IRL clade</taxon>
        <taxon>Fabeae</taxon>
        <taxon>Lathyrus</taxon>
    </lineage>
</organism>
<sequence length="459" mass="50901">MDENIIQIQQSRYMGNDVNVIVPVSKTPEQVVIQFDSSNKSVNRSVMSLVIRLAGHVCYPSHKVVPYKHNATIIENGFVEDVSVGKKAEVPIADPVSAPTCQFGESNGLKANGDDEVLRLIKRSEFNIVEQFLQMLSKISVLSLLMNSEVHREALQKVLEQAYMEHDATVDQFDHIVANITSCNNMSFCDEELPEEGRNHNLALHISMNCKEDALSNVLVDTGSSLNVLLKSTLARLSYPCAPMSCLLGRPLIHEAGSVTSTLHQKLKFVKNGKLFVVGGEKALLMSHLSSFTYVEAEKEVGTLFQTLSIVDELQKTREPMSSLKDAKEVIQQGPFNGNVKAMKGVFRSGGFIHGDEQYSAAIIEDNDEDEACANFVTHGQTCNNWVTVNVHVVLHPEEENDDEEMSDELSRLLEHEEKTIHLEEQVELVNLGSDDDVKEVKIGSQLCPEAKKGLVDLL</sequence>
<dbReference type="PANTHER" id="PTHR32108:SF9">
    <property type="entry name" value="REVERSE TRANSCRIPTASE RNASE H-LIKE DOMAIN-CONTAINING PROTEIN"/>
    <property type="match status" value="1"/>
</dbReference>
<comment type="caution">
    <text evidence="1">The sequence shown here is derived from an EMBL/GenBank/DDBJ whole genome shotgun (WGS) entry which is preliminary data.</text>
</comment>
<protein>
    <submittedName>
        <fullName evidence="1">Uncharacterized protein</fullName>
    </submittedName>
</protein>
<reference evidence="1 2" key="1">
    <citation type="journal article" date="2022" name="Nat. Genet.">
        <title>Improved pea reference genome and pan-genome highlight genomic features and evolutionary characteristics.</title>
        <authorList>
            <person name="Yang T."/>
            <person name="Liu R."/>
            <person name="Luo Y."/>
            <person name="Hu S."/>
            <person name="Wang D."/>
            <person name="Wang C."/>
            <person name="Pandey M.K."/>
            <person name="Ge S."/>
            <person name="Xu Q."/>
            <person name="Li N."/>
            <person name="Li G."/>
            <person name="Huang Y."/>
            <person name="Saxena R.K."/>
            <person name="Ji Y."/>
            <person name="Li M."/>
            <person name="Yan X."/>
            <person name="He Y."/>
            <person name="Liu Y."/>
            <person name="Wang X."/>
            <person name="Xiang C."/>
            <person name="Varshney R.K."/>
            <person name="Ding H."/>
            <person name="Gao S."/>
            <person name="Zong X."/>
        </authorList>
    </citation>
    <scope>NUCLEOTIDE SEQUENCE [LARGE SCALE GENOMIC DNA]</scope>
    <source>
        <strain evidence="1 2">cv. Zhongwan 6</strain>
    </source>
</reference>
<name>A0A9D4WA45_PEA</name>
<dbReference type="Gramene" id="Psat06G0440100-T1">
    <property type="protein sequence ID" value="KAI5399014.1"/>
    <property type="gene ID" value="KIW84_064401"/>
</dbReference>
<accession>A0A9D4WA45</accession>
<dbReference type="PANTHER" id="PTHR32108">
    <property type="entry name" value="DNA-DIRECTED RNA POLYMERASE SUBUNIT ALPHA"/>
    <property type="match status" value="1"/>
</dbReference>
<dbReference type="Proteomes" id="UP001058974">
    <property type="component" value="Chromosome 6"/>
</dbReference>
<evidence type="ECO:0000313" key="2">
    <source>
        <dbReference type="Proteomes" id="UP001058974"/>
    </source>
</evidence>
<dbReference type="EMBL" id="JAMSHJ010000006">
    <property type="protein sequence ID" value="KAI5399014.1"/>
    <property type="molecule type" value="Genomic_DNA"/>
</dbReference>
<keyword evidence="2" id="KW-1185">Reference proteome</keyword>